<name>A0A542VZ88_ZYMMB</name>
<dbReference type="InterPro" id="IPR055222">
    <property type="entry name" value="PRISE-like_Rossmann-fold"/>
</dbReference>
<protein>
    <submittedName>
        <fullName evidence="2">Nucleoside-diphosphate-sugar epimerase</fullName>
    </submittedName>
</protein>
<proteinExistence type="predicted"/>
<evidence type="ECO:0000259" key="1">
    <source>
        <dbReference type="Pfam" id="PF22917"/>
    </source>
</evidence>
<dbReference type="PANTHER" id="PTHR32487:SF0">
    <property type="entry name" value="3-OXO-DELTA(4,5)-STEROID 5-BETA-REDUCTASE"/>
    <property type="match status" value="1"/>
</dbReference>
<dbReference type="SUPFAM" id="SSF51735">
    <property type="entry name" value="NAD(P)-binding Rossmann-fold domains"/>
    <property type="match status" value="1"/>
</dbReference>
<dbReference type="RefSeq" id="WP_141919033.1">
    <property type="nucleotide sequence ID" value="NZ_VFOF01000001.1"/>
</dbReference>
<dbReference type="Gene3D" id="3.40.50.720">
    <property type="entry name" value="NAD(P)-binding Rossmann-like Domain"/>
    <property type="match status" value="1"/>
</dbReference>
<organism evidence="2 3">
    <name type="scientific">Zymomonas mobilis</name>
    <dbReference type="NCBI Taxonomy" id="542"/>
    <lineage>
        <taxon>Bacteria</taxon>
        <taxon>Pseudomonadati</taxon>
        <taxon>Pseudomonadota</taxon>
        <taxon>Alphaproteobacteria</taxon>
        <taxon>Sphingomonadales</taxon>
        <taxon>Zymomonadaceae</taxon>
        <taxon>Zymomonas</taxon>
    </lineage>
</organism>
<dbReference type="OrthoDB" id="4392084at2"/>
<comment type="caution">
    <text evidence="2">The sequence shown here is derived from an EMBL/GenBank/DDBJ whole genome shotgun (WGS) entry which is preliminary data.</text>
</comment>
<dbReference type="Proteomes" id="UP000316887">
    <property type="component" value="Unassembled WGS sequence"/>
</dbReference>
<accession>A0A542VZ88</accession>
<feature type="domain" description="PRISE-like Rossmann-fold" evidence="1">
    <location>
        <begin position="55"/>
        <end position="354"/>
    </location>
</feature>
<dbReference type="InterPro" id="IPR036291">
    <property type="entry name" value="NAD(P)-bd_dom_sf"/>
</dbReference>
<dbReference type="AlphaFoldDB" id="A0A542VZ88"/>
<dbReference type="Pfam" id="PF22917">
    <property type="entry name" value="PRISE"/>
    <property type="match status" value="1"/>
</dbReference>
<dbReference type="PANTHER" id="PTHR32487">
    <property type="entry name" value="3-OXO-DELTA(4,5)-STEROID 5-BETA-REDUCTASE"/>
    <property type="match status" value="1"/>
</dbReference>
<evidence type="ECO:0000313" key="3">
    <source>
        <dbReference type="Proteomes" id="UP000316887"/>
    </source>
</evidence>
<sequence>MSLKALVVGSTGVVGQNLANRLVAEGWTVYGLARHPFDAVSGVLPVAADLLDKDALKTALADISVSHVFFCTWSRRPTEKENCIVNSQMMANVFQSLPHPENIEHSALVTGMKHYLGSFESYAKGALPETPFRETMPRLDVENFYYNQEDLLFDAAKQYGFSWSVHRPHTIVGYAVGNVMNIATTLAVYASICRETGRPFVFPGSPMQWHGLTDVTDARQLASQVLWASTSAAGRNQAFNVVNGDVFRWKWLWPQLAKWFGIEAAPYPERRSSLEQALSGDDDLWQTITRRYNLQNIGFGKLVSAWHTDADLGRPIESVTDMSKSRRAGFLDYQYTPDSFFDVFERLRAEHIIP</sequence>
<dbReference type="EMBL" id="VFOF01000001">
    <property type="protein sequence ID" value="TQL16640.1"/>
    <property type="molecule type" value="Genomic_DNA"/>
</dbReference>
<gene>
    <name evidence="2" type="ORF">FBY58_0176</name>
</gene>
<evidence type="ECO:0000313" key="2">
    <source>
        <dbReference type="EMBL" id="TQL16640.1"/>
    </source>
</evidence>
<reference evidence="2 3" key="1">
    <citation type="submission" date="2019-06" db="EMBL/GenBank/DDBJ databases">
        <title>Genome sequencing of Zymomonas mobilis strains for genetic engineering and biofuel applications.</title>
        <authorList>
            <person name="Teravest M."/>
        </authorList>
    </citation>
    <scope>NUCLEOTIDE SEQUENCE [LARGE SCALE GENOMIC DNA]</scope>
    <source>
        <strain evidence="2 3">AN0101</strain>
    </source>
</reference>
<dbReference type="CDD" id="cd08948">
    <property type="entry name" value="5beta-POR_like_SDR_a"/>
    <property type="match status" value="1"/>
</dbReference>